<dbReference type="Gene3D" id="3.30.1370.110">
    <property type="match status" value="1"/>
</dbReference>
<keyword evidence="3" id="KW-1185">Reference proteome</keyword>
<evidence type="ECO:0000313" key="3">
    <source>
        <dbReference type="Proteomes" id="UP001159364"/>
    </source>
</evidence>
<dbReference type="PROSITE" id="PS50828">
    <property type="entry name" value="SMR"/>
    <property type="match status" value="1"/>
</dbReference>
<protein>
    <recommendedName>
        <fullName evidence="1">Smr domain-containing protein</fullName>
    </recommendedName>
</protein>
<dbReference type="PANTHER" id="PTHR47676">
    <property type="entry name" value="OS01G0225100 PROTEIN"/>
    <property type="match status" value="1"/>
</dbReference>
<name>A0AAV8SBY6_9ROSI</name>
<comment type="caution">
    <text evidence="2">The sequence shown here is derived from an EMBL/GenBank/DDBJ whole genome shotgun (WGS) entry which is preliminary data.</text>
</comment>
<sequence length="66" mass="7698">MGSIQTLRVITGRGKHNRGKCKLKESVIAFLKEEGIEWEEENRGSLLIKLDETHEYSFLDEERYAD</sequence>
<accession>A0AAV8SBY6</accession>
<dbReference type="AlphaFoldDB" id="A0AAV8SBY6"/>
<organism evidence="2 3">
    <name type="scientific">Erythroxylum novogranatense</name>
    <dbReference type="NCBI Taxonomy" id="1862640"/>
    <lineage>
        <taxon>Eukaryota</taxon>
        <taxon>Viridiplantae</taxon>
        <taxon>Streptophyta</taxon>
        <taxon>Embryophyta</taxon>
        <taxon>Tracheophyta</taxon>
        <taxon>Spermatophyta</taxon>
        <taxon>Magnoliopsida</taxon>
        <taxon>eudicotyledons</taxon>
        <taxon>Gunneridae</taxon>
        <taxon>Pentapetalae</taxon>
        <taxon>rosids</taxon>
        <taxon>fabids</taxon>
        <taxon>Malpighiales</taxon>
        <taxon>Erythroxylaceae</taxon>
        <taxon>Erythroxylum</taxon>
    </lineage>
</organism>
<dbReference type="SUPFAM" id="SSF160443">
    <property type="entry name" value="SMR domain-like"/>
    <property type="match status" value="1"/>
</dbReference>
<dbReference type="InterPro" id="IPR002625">
    <property type="entry name" value="Smr_dom"/>
</dbReference>
<dbReference type="InterPro" id="IPR036063">
    <property type="entry name" value="Smr_dom_sf"/>
</dbReference>
<reference evidence="2 3" key="1">
    <citation type="submission" date="2021-09" db="EMBL/GenBank/DDBJ databases">
        <title>Genomic insights and catalytic innovation underlie evolution of tropane alkaloids biosynthesis.</title>
        <authorList>
            <person name="Wang Y.-J."/>
            <person name="Tian T."/>
            <person name="Huang J.-P."/>
            <person name="Huang S.-X."/>
        </authorList>
    </citation>
    <scope>NUCLEOTIDE SEQUENCE [LARGE SCALE GENOMIC DNA]</scope>
    <source>
        <strain evidence="2">KIB-2018</strain>
        <tissue evidence="2">Leaf</tissue>
    </source>
</reference>
<evidence type="ECO:0000259" key="1">
    <source>
        <dbReference type="PROSITE" id="PS50828"/>
    </source>
</evidence>
<gene>
    <name evidence="2" type="ORF">K2173_012246</name>
</gene>
<dbReference type="Proteomes" id="UP001159364">
    <property type="component" value="Linkage Group LG11"/>
</dbReference>
<proteinExistence type="predicted"/>
<feature type="domain" description="Smr" evidence="1">
    <location>
        <begin position="1"/>
        <end position="51"/>
    </location>
</feature>
<dbReference type="InterPro" id="IPR055319">
    <property type="entry name" value="At5g58720-like"/>
</dbReference>
<dbReference type="PANTHER" id="PTHR47676:SF1">
    <property type="entry name" value="SMR DOMAIN-CONTAINING PROTEIN"/>
    <property type="match status" value="1"/>
</dbReference>
<dbReference type="EMBL" id="JAIWQS010000011">
    <property type="protein sequence ID" value="KAJ8749695.1"/>
    <property type="molecule type" value="Genomic_DNA"/>
</dbReference>
<evidence type="ECO:0000313" key="2">
    <source>
        <dbReference type="EMBL" id="KAJ8749695.1"/>
    </source>
</evidence>